<keyword evidence="5" id="KW-1185">Reference proteome</keyword>
<feature type="domain" description="DUF7322" evidence="3">
    <location>
        <begin position="59"/>
        <end position="118"/>
    </location>
</feature>
<evidence type="ECO:0000313" key="4">
    <source>
        <dbReference type="EMBL" id="QLK27891.1"/>
    </source>
</evidence>
<feature type="region of interest" description="Disordered" evidence="1">
    <location>
        <begin position="120"/>
        <end position="182"/>
    </location>
</feature>
<feature type="compositionally biased region" description="Basic and acidic residues" evidence="1">
    <location>
        <begin position="120"/>
        <end position="136"/>
    </location>
</feature>
<keyword evidence="2" id="KW-1133">Transmembrane helix</keyword>
<sequence>MVFDRNENEPEEWDPEEEFYDPDSDGLTIPQVTTGDDESDDPDENSIEVDIPRVSTSETDAPNEIVETFWVLVLVINVAVLVVSLGLMLVMFEGDLRRGGALLVAGFFLFGLAGRRYRGFSDGETTERDASTERDATTGSDTEADDALIDNAETAEPTADEAAETAAGDGTEQRPSNRNDRS</sequence>
<evidence type="ECO:0000256" key="1">
    <source>
        <dbReference type="SAM" id="MobiDB-lite"/>
    </source>
</evidence>
<evidence type="ECO:0000256" key="2">
    <source>
        <dbReference type="SAM" id="Phobius"/>
    </source>
</evidence>
<dbReference type="KEGG" id="nay:HYG81_16190"/>
<dbReference type="InterPro" id="IPR055746">
    <property type="entry name" value="DUF7322"/>
</dbReference>
<keyword evidence="2" id="KW-0812">Transmembrane</keyword>
<evidence type="ECO:0000259" key="3">
    <source>
        <dbReference type="Pfam" id="PF24008"/>
    </source>
</evidence>
<gene>
    <name evidence="4" type="ORF">HYG81_16190</name>
</gene>
<dbReference type="AlphaFoldDB" id="A0A7D6CU46"/>
<organism evidence="4 5">
    <name type="scientific">Natrinema zhouii</name>
    <dbReference type="NCBI Taxonomy" id="1710539"/>
    <lineage>
        <taxon>Archaea</taxon>
        <taxon>Methanobacteriati</taxon>
        <taxon>Methanobacteriota</taxon>
        <taxon>Stenosarchaea group</taxon>
        <taxon>Halobacteria</taxon>
        <taxon>Halobacteriales</taxon>
        <taxon>Natrialbaceae</taxon>
        <taxon>Natrinema</taxon>
    </lineage>
</organism>
<name>A0A7D6CU46_9EURY</name>
<dbReference type="Pfam" id="PF24008">
    <property type="entry name" value="DUF7322"/>
    <property type="match status" value="1"/>
</dbReference>
<dbReference type="Proteomes" id="UP000510869">
    <property type="component" value="Chromosome"/>
</dbReference>
<feature type="transmembrane region" description="Helical" evidence="2">
    <location>
        <begin position="99"/>
        <end position="117"/>
    </location>
</feature>
<proteinExistence type="predicted"/>
<accession>A0A7D6CU46</accession>
<dbReference type="OrthoDB" id="188302at2157"/>
<feature type="compositionally biased region" description="Acidic residues" evidence="1">
    <location>
        <begin position="9"/>
        <end position="24"/>
    </location>
</feature>
<protein>
    <recommendedName>
        <fullName evidence="3">DUF7322 domain-containing protein</fullName>
    </recommendedName>
</protein>
<feature type="compositionally biased region" description="Acidic residues" evidence="1">
    <location>
        <begin position="35"/>
        <end position="47"/>
    </location>
</feature>
<evidence type="ECO:0000313" key="5">
    <source>
        <dbReference type="Proteomes" id="UP000510869"/>
    </source>
</evidence>
<reference evidence="4 5" key="1">
    <citation type="submission" date="2020-07" db="EMBL/GenBank/DDBJ databases">
        <title>Natrinema (YPL30) sp. nov. and Haloterrigena xxxxxx (YPL8) sp. nov., isolated from a salt mine.</title>
        <authorList>
            <person name="Cui H."/>
        </authorList>
    </citation>
    <scope>NUCLEOTIDE SEQUENCE [LARGE SCALE GENOMIC DNA]</scope>
    <source>
        <strain evidence="4 5">YPL13</strain>
    </source>
</reference>
<keyword evidence="2" id="KW-0472">Membrane</keyword>
<dbReference type="EMBL" id="CP059154">
    <property type="protein sequence ID" value="QLK27891.1"/>
    <property type="molecule type" value="Genomic_DNA"/>
</dbReference>
<feature type="transmembrane region" description="Helical" evidence="2">
    <location>
        <begin position="69"/>
        <end position="92"/>
    </location>
</feature>
<feature type="region of interest" description="Disordered" evidence="1">
    <location>
        <begin position="1"/>
        <end position="55"/>
    </location>
</feature>
<feature type="compositionally biased region" description="Basic and acidic residues" evidence="1">
    <location>
        <begin position="171"/>
        <end position="182"/>
    </location>
</feature>